<feature type="domain" description="SET" evidence="2">
    <location>
        <begin position="49"/>
        <end position="221"/>
    </location>
</feature>
<dbReference type="Pfam" id="PF00856">
    <property type="entry name" value="SET"/>
    <property type="match status" value="1"/>
</dbReference>
<dbReference type="KEGG" id="eiv:EIN_284940"/>
<evidence type="ECO:0000259" key="2">
    <source>
        <dbReference type="PROSITE" id="PS50280"/>
    </source>
</evidence>
<gene>
    <name evidence="3" type="ORF">EIN_284940</name>
</gene>
<dbReference type="OMA" id="MVMRERA"/>
<proteinExistence type="predicted"/>
<dbReference type="RefSeq" id="XP_004184254.1">
    <property type="nucleotide sequence ID" value="XM_004184206.1"/>
</dbReference>
<dbReference type="AlphaFoldDB" id="L7FM16"/>
<dbReference type="EMBL" id="KB207106">
    <property type="protein sequence ID" value="ELP84908.1"/>
    <property type="molecule type" value="Genomic_DNA"/>
</dbReference>
<dbReference type="SUPFAM" id="SSF82199">
    <property type="entry name" value="SET domain"/>
    <property type="match status" value="1"/>
</dbReference>
<dbReference type="InterPro" id="IPR046341">
    <property type="entry name" value="SET_dom_sf"/>
</dbReference>
<evidence type="ECO:0000256" key="1">
    <source>
        <dbReference type="ARBA" id="ARBA00004038"/>
    </source>
</evidence>
<dbReference type="CDD" id="cd20071">
    <property type="entry name" value="SET_SMYD"/>
    <property type="match status" value="1"/>
</dbReference>
<sequence length="439" mass="50954">MAGEYPSPGDMVDKRYDVRVPSRTEKIDRSSLPLFTSYDELFAAEFPKRKFAVEELEGKGRGIVATWSIKKGEMVMRERASTVFFGEEPEDPNIDSTYFLIKNLYEGNATITPSFATELGQNPSRISEFEEHVQFMLNDFKEKGKGFKYEVKEDELRKIVNGIHTNSFSFDFQDGFAVFMGCSLVNHSCQENMGWHTVGDEMIFTALEDIEQGTELTISYSFPNLNAKRMKYYEDNYGFVCDCKLCEGGIDSWRVFECTHCGGKIYPDVNGWSCHSCSKICTKEEIYFFEAEEKSILEFKFESRFRWLYRPMRKMSPYHLVLFKALRNYFMTNACPNPVQLAENILIPVAEFHRDLSHGRLYAAVMEQYAMVLLKYALLMTDNEDWCKRKALECLRKAYDYRCEIGMGITGYAAAIYLEYLGFFEGDKIKGDIVHYEEY</sequence>
<dbReference type="SMART" id="SM00317">
    <property type="entry name" value="SET"/>
    <property type="match status" value="1"/>
</dbReference>
<protein>
    <submittedName>
        <fullName evidence="3">Set and mynd domain containing protein, putative</fullName>
    </submittedName>
</protein>
<accession>L7FM16</accession>
<dbReference type="PROSITE" id="PS50280">
    <property type="entry name" value="SET"/>
    <property type="match status" value="1"/>
</dbReference>
<dbReference type="OrthoDB" id="265717at2759"/>
<dbReference type="InterPro" id="IPR050869">
    <property type="entry name" value="H3K4_H4K5_MeTrfase"/>
</dbReference>
<reference evidence="3 4" key="1">
    <citation type="submission" date="2012-10" db="EMBL/GenBank/DDBJ databases">
        <authorList>
            <person name="Zafar N."/>
            <person name="Inman J."/>
            <person name="Hall N."/>
            <person name="Lorenzi H."/>
            <person name="Caler E."/>
        </authorList>
    </citation>
    <scope>NUCLEOTIDE SEQUENCE [LARGE SCALE GENOMIC DNA]</scope>
    <source>
        <strain evidence="3 4">IP1</strain>
    </source>
</reference>
<dbReference type="VEuPathDB" id="AmoebaDB:EIN_284940"/>
<dbReference type="GO" id="GO:0005634">
    <property type="term" value="C:nucleus"/>
    <property type="evidence" value="ECO:0007669"/>
    <property type="project" value="TreeGrafter"/>
</dbReference>
<comment type="function">
    <text evidence="1">Probable methyltransferase.</text>
</comment>
<name>L7FM16_ENTIV</name>
<dbReference type="Proteomes" id="UP000014680">
    <property type="component" value="Unassembled WGS sequence"/>
</dbReference>
<dbReference type="PANTHER" id="PTHR12197">
    <property type="entry name" value="HISTONE-LYSINE N-METHYLTRANSFERASE SMYD"/>
    <property type="match status" value="1"/>
</dbReference>
<dbReference type="GeneID" id="14883892"/>
<dbReference type="InterPro" id="IPR001214">
    <property type="entry name" value="SET_dom"/>
</dbReference>
<keyword evidence="4" id="KW-1185">Reference proteome</keyword>
<dbReference type="Gene3D" id="2.170.270.10">
    <property type="entry name" value="SET domain"/>
    <property type="match status" value="1"/>
</dbReference>
<evidence type="ECO:0000313" key="3">
    <source>
        <dbReference type="EMBL" id="ELP84908.1"/>
    </source>
</evidence>
<evidence type="ECO:0000313" key="4">
    <source>
        <dbReference type="Proteomes" id="UP000014680"/>
    </source>
</evidence>
<dbReference type="PANTHER" id="PTHR12197:SF251">
    <property type="entry name" value="EG:BACR7C10.4 PROTEIN"/>
    <property type="match status" value="1"/>
</dbReference>
<organism evidence="3 4">
    <name type="scientific">Entamoeba invadens IP1</name>
    <dbReference type="NCBI Taxonomy" id="370355"/>
    <lineage>
        <taxon>Eukaryota</taxon>
        <taxon>Amoebozoa</taxon>
        <taxon>Evosea</taxon>
        <taxon>Archamoebae</taxon>
        <taxon>Mastigamoebida</taxon>
        <taxon>Entamoebidae</taxon>
        <taxon>Entamoeba</taxon>
    </lineage>
</organism>